<dbReference type="Pfam" id="PF09339">
    <property type="entry name" value="HTH_IclR"/>
    <property type="match status" value="1"/>
</dbReference>
<keyword evidence="3" id="KW-0804">Transcription</keyword>
<feature type="domain" description="IclR-ED" evidence="5">
    <location>
        <begin position="69"/>
        <end position="252"/>
    </location>
</feature>
<evidence type="ECO:0000256" key="2">
    <source>
        <dbReference type="ARBA" id="ARBA00023125"/>
    </source>
</evidence>
<dbReference type="EMBL" id="JACSQK010000005">
    <property type="protein sequence ID" value="MBD7960931.1"/>
    <property type="molecule type" value="Genomic_DNA"/>
</dbReference>
<evidence type="ECO:0000313" key="7">
    <source>
        <dbReference type="Proteomes" id="UP000634919"/>
    </source>
</evidence>
<evidence type="ECO:0000259" key="5">
    <source>
        <dbReference type="PROSITE" id="PS51078"/>
    </source>
</evidence>
<dbReference type="InterPro" id="IPR036390">
    <property type="entry name" value="WH_DNA-bd_sf"/>
</dbReference>
<accession>A0ABR8SBR7</accession>
<reference evidence="6 7" key="1">
    <citation type="submission" date="2020-08" db="EMBL/GenBank/DDBJ databases">
        <title>A Genomic Blueprint of the Chicken Gut Microbiome.</title>
        <authorList>
            <person name="Gilroy R."/>
            <person name="Ravi A."/>
            <person name="Getino M."/>
            <person name="Pursley I."/>
            <person name="Horton D.L."/>
            <person name="Alikhan N.-F."/>
            <person name="Baker D."/>
            <person name="Gharbi K."/>
            <person name="Hall N."/>
            <person name="Watson M."/>
            <person name="Adriaenssens E.M."/>
            <person name="Foster-Nyarko E."/>
            <person name="Jarju S."/>
            <person name="Secka A."/>
            <person name="Antonio M."/>
            <person name="Oren A."/>
            <person name="Chaudhuri R."/>
            <person name="La Ragione R.M."/>
            <person name="Hildebrand F."/>
            <person name="Pallen M.J."/>
        </authorList>
    </citation>
    <scope>NUCLEOTIDE SEQUENCE [LARGE SCALE GENOMIC DNA]</scope>
    <source>
        <strain evidence="6 7">Sa2CVA6</strain>
    </source>
</reference>
<dbReference type="Pfam" id="PF01614">
    <property type="entry name" value="IclR_C"/>
    <property type="match status" value="1"/>
</dbReference>
<dbReference type="SUPFAM" id="SSF55781">
    <property type="entry name" value="GAF domain-like"/>
    <property type="match status" value="1"/>
</dbReference>
<dbReference type="SUPFAM" id="SSF46785">
    <property type="entry name" value="Winged helix' DNA-binding domain"/>
    <property type="match status" value="1"/>
</dbReference>
<protein>
    <submittedName>
        <fullName evidence="6">IclR family transcriptional regulator</fullName>
    </submittedName>
</protein>
<feature type="domain" description="HTH iclR-type" evidence="4">
    <location>
        <begin position="6"/>
        <end position="68"/>
    </location>
</feature>
<dbReference type="PROSITE" id="PS51077">
    <property type="entry name" value="HTH_ICLR"/>
    <property type="match status" value="1"/>
</dbReference>
<dbReference type="InterPro" id="IPR005471">
    <property type="entry name" value="Tscrpt_reg_IclR_N"/>
</dbReference>
<proteinExistence type="predicted"/>
<comment type="caution">
    <text evidence="6">The sequence shown here is derived from an EMBL/GenBank/DDBJ whole genome shotgun (WGS) entry which is preliminary data.</text>
</comment>
<dbReference type="Gene3D" id="3.30.450.40">
    <property type="match status" value="1"/>
</dbReference>
<dbReference type="InterPro" id="IPR029016">
    <property type="entry name" value="GAF-like_dom_sf"/>
</dbReference>
<sequence>MDEHFTITLARGVQILQAFSSEKPTLTNGELVTLTGMDKATVSRLAFTLIELGYLRREGLRGGYSLDTGVLTLGYPLLASMHIRQVARPWMHNLSEHMDGTVSLCVRDRSSIIYLDSVRKIDSNTPSVDIGSSLPLLASAAGRAWLCSVSEAQRTAALNQIRLQTPAVFEANQKEIEKTKSQMQRHGFSINRGAHDARRVAVAVPMCKLLHGELIVFNCSLLADESLRLAKAREAGYALRDMVRHIEVAIGMRTLDNE</sequence>
<dbReference type="Gene3D" id="1.10.10.10">
    <property type="entry name" value="Winged helix-like DNA-binding domain superfamily/Winged helix DNA-binding domain"/>
    <property type="match status" value="1"/>
</dbReference>
<dbReference type="InterPro" id="IPR050707">
    <property type="entry name" value="HTH_MetabolicPath_Reg"/>
</dbReference>
<organism evidence="6 7">
    <name type="scientific">Comamonas avium</name>
    <dbReference type="NCBI Taxonomy" id="2762231"/>
    <lineage>
        <taxon>Bacteria</taxon>
        <taxon>Pseudomonadati</taxon>
        <taxon>Pseudomonadota</taxon>
        <taxon>Betaproteobacteria</taxon>
        <taxon>Burkholderiales</taxon>
        <taxon>Comamonadaceae</taxon>
        <taxon>Comamonas</taxon>
    </lineage>
</organism>
<dbReference type="PANTHER" id="PTHR30136">
    <property type="entry name" value="HELIX-TURN-HELIX TRANSCRIPTIONAL REGULATOR, ICLR FAMILY"/>
    <property type="match status" value="1"/>
</dbReference>
<dbReference type="InterPro" id="IPR014757">
    <property type="entry name" value="Tscrpt_reg_IclR_C"/>
</dbReference>
<dbReference type="RefSeq" id="WP_191723343.1">
    <property type="nucleotide sequence ID" value="NZ_JACSQK010000005.1"/>
</dbReference>
<evidence type="ECO:0000256" key="1">
    <source>
        <dbReference type="ARBA" id="ARBA00023015"/>
    </source>
</evidence>
<evidence type="ECO:0000256" key="3">
    <source>
        <dbReference type="ARBA" id="ARBA00023163"/>
    </source>
</evidence>
<dbReference type="InterPro" id="IPR036388">
    <property type="entry name" value="WH-like_DNA-bd_sf"/>
</dbReference>
<keyword evidence="2" id="KW-0238">DNA-binding</keyword>
<name>A0ABR8SBR7_9BURK</name>
<dbReference type="Proteomes" id="UP000634919">
    <property type="component" value="Unassembled WGS sequence"/>
</dbReference>
<evidence type="ECO:0000259" key="4">
    <source>
        <dbReference type="PROSITE" id="PS51077"/>
    </source>
</evidence>
<dbReference type="SMART" id="SM00346">
    <property type="entry name" value="HTH_ICLR"/>
    <property type="match status" value="1"/>
</dbReference>
<keyword evidence="7" id="KW-1185">Reference proteome</keyword>
<gene>
    <name evidence="6" type="ORF">H9646_10580</name>
</gene>
<keyword evidence="1" id="KW-0805">Transcription regulation</keyword>
<dbReference type="PANTHER" id="PTHR30136:SF33">
    <property type="entry name" value="TRANSCRIPTIONAL REGULATORY PROTEIN"/>
    <property type="match status" value="1"/>
</dbReference>
<dbReference type="PROSITE" id="PS51078">
    <property type="entry name" value="ICLR_ED"/>
    <property type="match status" value="1"/>
</dbReference>
<evidence type="ECO:0000313" key="6">
    <source>
        <dbReference type="EMBL" id="MBD7960931.1"/>
    </source>
</evidence>